<dbReference type="RefSeq" id="WP_196204594.1">
    <property type="nucleotide sequence ID" value="NZ_JADPUN010000257.1"/>
</dbReference>
<feature type="compositionally biased region" description="Basic and acidic residues" evidence="4">
    <location>
        <begin position="297"/>
        <end position="308"/>
    </location>
</feature>
<comment type="caution">
    <text evidence="6">The sequence shown here is derived from an EMBL/GenBank/DDBJ whole genome shotgun (WGS) entry which is preliminary data.</text>
</comment>
<keyword evidence="2" id="KW-0547">Nucleotide-binding</keyword>
<evidence type="ECO:0000256" key="3">
    <source>
        <dbReference type="ARBA" id="ARBA00022840"/>
    </source>
</evidence>
<dbReference type="PANTHER" id="PTHR42788:SF13">
    <property type="entry name" value="ALIPHATIC SULFONATES IMPORT ATP-BINDING PROTEIN SSUB"/>
    <property type="match status" value="1"/>
</dbReference>
<reference evidence="6 7" key="1">
    <citation type="submission" date="2020-11" db="EMBL/GenBank/DDBJ databases">
        <title>A novel isolate from a Black sea contaminated sediment with potential to produce alkanes: Plantactinospora alkalitolerans sp. nov.</title>
        <authorList>
            <person name="Carro L."/>
            <person name="Veyisoglu A."/>
            <person name="Guven K."/>
            <person name="Schumann P."/>
            <person name="Klenk H.-P."/>
            <person name="Sahin N."/>
        </authorList>
    </citation>
    <scope>NUCLEOTIDE SEQUENCE [LARGE SCALE GENOMIC DNA]</scope>
    <source>
        <strain evidence="6 7">S1510</strain>
    </source>
</reference>
<dbReference type="Proteomes" id="UP000638560">
    <property type="component" value="Unassembled WGS sequence"/>
</dbReference>
<evidence type="ECO:0000256" key="4">
    <source>
        <dbReference type="SAM" id="MobiDB-lite"/>
    </source>
</evidence>
<dbReference type="PROSITE" id="PS50893">
    <property type="entry name" value="ABC_TRANSPORTER_2"/>
    <property type="match status" value="1"/>
</dbReference>
<accession>A0ABS0H3P1</accession>
<sequence>MNATGISPDGAGPLLDVRALRKVYTGRNRSVEAVRDLTFSVGAGDLVCVVGPSGAGKTTLLRCIAGLLAPTSGEVVLEGAAVQGPPPGMAVVFQEYGRSLFPWMTVQQNVELPLKQKKLPRARRLELVRNSLDAVGLGDVPAAYPWQLSGGMQQRVALARAVAYEPHILLMDEPFAAVDAQTRADLEDLVRSLWQRLGVTILFVTHDIDEAVYLGQRVLVLSSSPTVVLDDVAIDLPAERDQLGTRSSARFAELRAQVFGQVQRAKHQSGAPDHQSGAQGQPAGSRPADTGTGPETTEDRQPTDAGSR</sequence>
<dbReference type="PROSITE" id="PS00211">
    <property type="entry name" value="ABC_TRANSPORTER_1"/>
    <property type="match status" value="1"/>
</dbReference>
<dbReference type="Pfam" id="PF00005">
    <property type="entry name" value="ABC_tran"/>
    <property type="match status" value="1"/>
</dbReference>
<evidence type="ECO:0000313" key="6">
    <source>
        <dbReference type="EMBL" id="MBF9133082.1"/>
    </source>
</evidence>
<proteinExistence type="predicted"/>
<dbReference type="InterPro" id="IPR027417">
    <property type="entry name" value="P-loop_NTPase"/>
</dbReference>
<evidence type="ECO:0000256" key="1">
    <source>
        <dbReference type="ARBA" id="ARBA00022448"/>
    </source>
</evidence>
<keyword evidence="3 6" id="KW-0067">ATP-binding</keyword>
<keyword evidence="7" id="KW-1185">Reference proteome</keyword>
<dbReference type="PANTHER" id="PTHR42788">
    <property type="entry name" value="TAURINE IMPORT ATP-BINDING PROTEIN-RELATED"/>
    <property type="match status" value="1"/>
</dbReference>
<dbReference type="InterPro" id="IPR017871">
    <property type="entry name" value="ABC_transporter-like_CS"/>
</dbReference>
<protein>
    <submittedName>
        <fullName evidence="6">ABC transporter ATP-binding protein</fullName>
    </submittedName>
</protein>
<keyword evidence="1" id="KW-0813">Transport</keyword>
<feature type="domain" description="ABC transporter" evidence="5">
    <location>
        <begin position="15"/>
        <end position="248"/>
    </location>
</feature>
<dbReference type="Gene3D" id="3.40.50.300">
    <property type="entry name" value="P-loop containing nucleotide triphosphate hydrolases"/>
    <property type="match status" value="1"/>
</dbReference>
<name>A0ABS0H3P1_9ACTN</name>
<evidence type="ECO:0000259" key="5">
    <source>
        <dbReference type="PROSITE" id="PS50893"/>
    </source>
</evidence>
<evidence type="ECO:0000313" key="7">
    <source>
        <dbReference type="Proteomes" id="UP000638560"/>
    </source>
</evidence>
<dbReference type="InterPro" id="IPR003593">
    <property type="entry name" value="AAA+_ATPase"/>
</dbReference>
<dbReference type="InterPro" id="IPR050166">
    <property type="entry name" value="ABC_transporter_ATP-bind"/>
</dbReference>
<dbReference type="CDD" id="cd03293">
    <property type="entry name" value="ABC_NrtD_SsuB_transporters"/>
    <property type="match status" value="1"/>
</dbReference>
<gene>
    <name evidence="6" type="ORF">I0C86_29580</name>
</gene>
<dbReference type="SMART" id="SM00382">
    <property type="entry name" value="AAA"/>
    <property type="match status" value="1"/>
</dbReference>
<dbReference type="EMBL" id="JADPUN010000257">
    <property type="protein sequence ID" value="MBF9133082.1"/>
    <property type="molecule type" value="Genomic_DNA"/>
</dbReference>
<dbReference type="SUPFAM" id="SSF52540">
    <property type="entry name" value="P-loop containing nucleoside triphosphate hydrolases"/>
    <property type="match status" value="1"/>
</dbReference>
<organism evidence="6 7">
    <name type="scientific">Plantactinospora alkalitolerans</name>
    <dbReference type="NCBI Taxonomy" id="2789879"/>
    <lineage>
        <taxon>Bacteria</taxon>
        <taxon>Bacillati</taxon>
        <taxon>Actinomycetota</taxon>
        <taxon>Actinomycetes</taxon>
        <taxon>Micromonosporales</taxon>
        <taxon>Micromonosporaceae</taxon>
        <taxon>Plantactinospora</taxon>
    </lineage>
</organism>
<evidence type="ECO:0000256" key="2">
    <source>
        <dbReference type="ARBA" id="ARBA00022741"/>
    </source>
</evidence>
<dbReference type="InterPro" id="IPR003439">
    <property type="entry name" value="ABC_transporter-like_ATP-bd"/>
</dbReference>
<dbReference type="GO" id="GO:0005524">
    <property type="term" value="F:ATP binding"/>
    <property type="evidence" value="ECO:0007669"/>
    <property type="project" value="UniProtKB-KW"/>
</dbReference>
<feature type="region of interest" description="Disordered" evidence="4">
    <location>
        <begin position="262"/>
        <end position="308"/>
    </location>
</feature>